<evidence type="ECO:0000256" key="2">
    <source>
        <dbReference type="SAM" id="Phobius"/>
    </source>
</evidence>
<dbReference type="AlphaFoldDB" id="A0A1Z8JSL0"/>
<sequence>MVYSLSYSILLFSLSAYGSSIGLSYKQGSNVTTVQSVAQTVGRPLLGFLSDKIGRVNVTLISTILITIFSFIFWIFVTTYAQLIGFAFAVGILLGVNWVNFGPMTADVVGGGGADMNHAVSLQMFVGGFKLRRFDMERPFLYCQILVGVAAGVSCLALLPFREWKVKRAVKARIAYLKHSVNNLDGDEEEEEEDAALAGMDGEQMEREIMKMERLLAADIRSYMYRAVYPLKV</sequence>
<evidence type="ECO:0000313" key="3">
    <source>
        <dbReference type="EMBL" id="OUT23541.1"/>
    </source>
</evidence>
<evidence type="ECO:0000313" key="4">
    <source>
        <dbReference type="Proteomes" id="UP000195871"/>
    </source>
</evidence>
<accession>A0A1Z8JSL0</accession>
<gene>
    <name evidence="3" type="ORF">CAS74_001861</name>
</gene>
<dbReference type="Gene3D" id="1.20.1250.20">
    <property type="entry name" value="MFS general substrate transporter like domains"/>
    <property type="match status" value="1"/>
</dbReference>
<dbReference type="InterPro" id="IPR011701">
    <property type="entry name" value="MFS"/>
</dbReference>
<evidence type="ECO:0008006" key="5">
    <source>
        <dbReference type="Google" id="ProtNLM"/>
    </source>
</evidence>
<dbReference type="GO" id="GO:0016020">
    <property type="term" value="C:membrane"/>
    <property type="evidence" value="ECO:0007669"/>
    <property type="project" value="UniProtKB-SubCell"/>
</dbReference>
<name>A0A1Z8JSL0_PICKU</name>
<reference evidence="3 4" key="1">
    <citation type="submission" date="2017-05" db="EMBL/GenBank/DDBJ databases">
        <title>The Genome Sequence of Candida krusei Ckrusei653.</title>
        <authorList>
            <person name="Cuomo C."/>
            <person name="Forche A."/>
            <person name="Young S."/>
            <person name="Abouelleil A."/>
            <person name="Cao P."/>
            <person name="Chapman S."/>
            <person name="Cusick C."/>
            <person name="Shea T."/>
            <person name="Nusbaum C."/>
            <person name="Birren B."/>
        </authorList>
    </citation>
    <scope>NUCLEOTIDE SEQUENCE [LARGE SCALE GENOMIC DNA]</scope>
    <source>
        <strain evidence="3 4">Ckrusei653</strain>
    </source>
</reference>
<dbReference type="GO" id="GO:0022857">
    <property type="term" value="F:transmembrane transporter activity"/>
    <property type="evidence" value="ECO:0007669"/>
    <property type="project" value="InterPro"/>
</dbReference>
<feature type="transmembrane region" description="Helical" evidence="2">
    <location>
        <begin position="83"/>
        <end position="101"/>
    </location>
</feature>
<keyword evidence="2" id="KW-0472">Membrane</keyword>
<organism evidence="3 4">
    <name type="scientific">Pichia kudriavzevii</name>
    <name type="common">Yeast</name>
    <name type="synonym">Issatchenkia orientalis</name>
    <dbReference type="NCBI Taxonomy" id="4909"/>
    <lineage>
        <taxon>Eukaryota</taxon>
        <taxon>Fungi</taxon>
        <taxon>Dikarya</taxon>
        <taxon>Ascomycota</taxon>
        <taxon>Saccharomycotina</taxon>
        <taxon>Pichiomycetes</taxon>
        <taxon>Pichiales</taxon>
        <taxon>Pichiaceae</taxon>
        <taxon>Pichia</taxon>
    </lineage>
</organism>
<dbReference type="Pfam" id="PF07690">
    <property type="entry name" value="MFS_1"/>
    <property type="match status" value="1"/>
</dbReference>
<feature type="transmembrane region" description="Helical" evidence="2">
    <location>
        <begin position="56"/>
        <end position="76"/>
    </location>
</feature>
<protein>
    <recommendedName>
        <fullName evidence="5">Major facilitator superfamily (MFS) profile domain-containing protein</fullName>
    </recommendedName>
</protein>
<feature type="transmembrane region" description="Helical" evidence="2">
    <location>
        <begin position="139"/>
        <end position="161"/>
    </location>
</feature>
<keyword evidence="2" id="KW-1133">Transmembrane helix</keyword>
<dbReference type="InterPro" id="IPR036259">
    <property type="entry name" value="MFS_trans_sf"/>
</dbReference>
<comment type="subcellular location">
    <subcellularLocation>
        <location evidence="1">Membrane</location>
        <topology evidence="1">Multi-pass membrane protein</topology>
    </subcellularLocation>
</comment>
<comment type="caution">
    <text evidence="3">The sequence shown here is derived from an EMBL/GenBank/DDBJ whole genome shotgun (WGS) entry which is preliminary data.</text>
</comment>
<evidence type="ECO:0000256" key="1">
    <source>
        <dbReference type="ARBA" id="ARBA00004141"/>
    </source>
</evidence>
<dbReference type="Proteomes" id="UP000195871">
    <property type="component" value="Unassembled WGS sequence"/>
</dbReference>
<proteinExistence type="predicted"/>
<dbReference type="SUPFAM" id="SSF103473">
    <property type="entry name" value="MFS general substrate transporter"/>
    <property type="match status" value="1"/>
</dbReference>
<keyword evidence="2" id="KW-0812">Transmembrane</keyword>
<dbReference type="EMBL" id="NHMM01000002">
    <property type="protein sequence ID" value="OUT23541.1"/>
    <property type="molecule type" value="Genomic_DNA"/>
</dbReference>